<dbReference type="PANTHER" id="PTHR36688:SF1">
    <property type="entry name" value="ENDONUCLEASE_EXONUCLEASE_PHOSPHATASE DOMAIN-CONTAINING PROTEIN"/>
    <property type="match status" value="1"/>
</dbReference>
<keyword evidence="3" id="KW-1185">Reference proteome</keyword>
<dbReference type="InterPro" id="IPR000477">
    <property type="entry name" value="RT_dom"/>
</dbReference>
<dbReference type="PROSITE" id="PS50878">
    <property type="entry name" value="RT_POL"/>
    <property type="match status" value="1"/>
</dbReference>
<dbReference type="AlphaFoldDB" id="A0A0J7KBP6"/>
<accession>A0A0J7KBP6</accession>
<dbReference type="EMBL" id="LBMM01010106">
    <property type="protein sequence ID" value="KMQ87671.1"/>
    <property type="molecule type" value="Genomic_DNA"/>
</dbReference>
<dbReference type="STRING" id="67767.A0A0J7KBP6"/>
<dbReference type="Pfam" id="PF00078">
    <property type="entry name" value="RVT_1"/>
    <property type="match status" value="1"/>
</dbReference>
<comment type="caution">
    <text evidence="2">The sequence shown here is derived from an EMBL/GenBank/DDBJ whole genome shotgun (WGS) entry which is preliminary data.</text>
</comment>
<sequence>MPITPISPKEVWETIKLLNSKKAPGLDLITAQMLKELPFCGIMKLTHLFNASFRLRFVPEQWKTAEVITIPKPGKPPEEVASYRPISLLPTISKVYEQLLLKRLTPIIEEKQLIPVHQFGFRDKHFTIDQVHRIIWDIEKALEEKKVCSAIFLDVAQAFDKVWHKGLEFKLRKYLPKAHSLLLKSYISDRYFRVRYEDACSSFRKIAAGVPQGSVLRPTLYLLYIADIPKYQGTKIATFADNTSILATGINTQYATNKLQRAVNKIMDWAKRWRIKLNESNSQHINFINRQEFPLPITINQQRIPYANTAKYLGMTLDAKLRWKKHILIKVKQLKIIKRKLYWIIGRQSKLSIHNKLMLYKQIMKPVWTYGIQLWGCSKASNINKIQIFLNKVLQNIVDARWYMRNTDIIKDINITTVEEEITKAARNHELRLASHQNIEAVRLLNTRGQLRRLKRTKPTDLFQ</sequence>
<evidence type="ECO:0000313" key="2">
    <source>
        <dbReference type="EMBL" id="KMQ87671.1"/>
    </source>
</evidence>
<keyword evidence="2" id="KW-0548">Nucleotidyltransferase</keyword>
<evidence type="ECO:0000259" key="1">
    <source>
        <dbReference type="PROSITE" id="PS50878"/>
    </source>
</evidence>
<dbReference type="OrthoDB" id="7701509at2759"/>
<dbReference type="CDD" id="cd01650">
    <property type="entry name" value="RT_nLTR_like"/>
    <property type="match status" value="1"/>
</dbReference>
<reference evidence="2 3" key="1">
    <citation type="submission" date="2015-04" db="EMBL/GenBank/DDBJ databases">
        <title>Lasius niger genome sequencing.</title>
        <authorList>
            <person name="Konorov E.A."/>
            <person name="Nikitin M.A."/>
            <person name="Kirill M.V."/>
            <person name="Chang P."/>
        </authorList>
    </citation>
    <scope>NUCLEOTIDE SEQUENCE [LARGE SCALE GENOMIC DNA]</scope>
    <source>
        <tissue evidence="2">Whole</tissue>
    </source>
</reference>
<dbReference type="PANTHER" id="PTHR36688">
    <property type="entry name" value="ENDO/EXONUCLEASE/PHOSPHATASE DOMAIN-CONTAINING PROTEIN"/>
    <property type="match status" value="1"/>
</dbReference>
<feature type="domain" description="Reverse transcriptase" evidence="1">
    <location>
        <begin position="51"/>
        <end position="317"/>
    </location>
</feature>
<dbReference type="Proteomes" id="UP000036403">
    <property type="component" value="Unassembled WGS sequence"/>
</dbReference>
<keyword evidence="2" id="KW-0808">Transferase</keyword>
<name>A0A0J7KBP6_LASNI</name>
<dbReference type="GO" id="GO:0003964">
    <property type="term" value="F:RNA-directed DNA polymerase activity"/>
    <property type="evidence" value="ECO:0007669"/>
    <property type="project" value="UniProtKB-KW"/>
</dbReference>
<dbReference type="InterPro" id="IPR043502">
    <property type="entry name" value="DNA/RNA_pol_sf"/>
</dbReference>
<dbReference type="SUPFAM" id="SSF56672">
    <property type="entry name" value="DNA/RNA polymerases"/>
    <property type="match status" value="1"/>
</dbReference>
<organism evidence="2 3">
    <name type="scientific">Lasius niger</name>
    <name type="common">Black garden ant</name>
    <dbReference type="NCBI Taxonomy" id="67767"/>
    <lineage>
        <taxon>Eukaryota</taxon>
        <taxon>Metazoa</taxon>
        <taxon>Ecdysozoa</taxon>
        <taxon>Arthropoda</taxon>
        <taxon>Hexapoda</taxon>
        <taxon>Insecta</taxon>
        <taxon>Pterygota</taxon>
        <taxon>Neoptera</taxon>
        <taxon>Endopterygota</taxon>
        <taxon>Hymenoptera</taxon>
        <taxon>Apocrita</taxon>
        <taxon>Aculeata</taxon>
        <taxon>Formicoidea</taxon>
        <taxon>Formicidae</taxon>
        <taxon>Formicinae</taxon>
        <taxon>Lasius</taxon>
        <taxon>Lasius</taxon>
    </lineage>
</organism>
<protein>
    <submittedName>
        <fullName evidence="2">Reverse transcriptase</fullName>
    </submittedName>
</protein>
<gene>
    <name evidence="2" type="ORF">RF55_12984</name>
</gene>
<evidence type="ECO:0000313" key="3">
    <source>
        <dbReference type="Proteomes" id="UP000036403"/>
    </source>
</evidence>
<dbReference type="PaxDb" id="67767-A0A0J7KBP6"/>
<proteinExistence type="predicted"/>
<keyword evidence="2" id="KW-0695">RNA-directed DNA polymerase</keyword>
<dbReference type="InterPro" id="IPR052560">
    <property type="entry name" value="RdDP_mobile_element"/>
</dbReference>